<dbReference type="WBParaSite" id="PSAMB.scaffold3185size19326.g20739.t1">
    <property type="protein sequence ID" value="PSAMB.scaffold3185size19326.g20739.t1"/>
    <property type="gene ID" value="PSAMB.scaffold3185size19326.g20739"/>
</dbReference>
<reference evidence="12" key="1">
    <citation type="submission" date="2022-11" db="UniProtKB">
        <authorList>
            <consortium name="WormBaseParasite"/>
        </authorList>
    </citation>
    <scope>IDENTIFICATION</scope>
</reference>
<dbReference type="Proteomes" id="UP000887566">
    <property type="component" value="Unplaced"/>
</dbReference>
<evidence type="ECO:0000256" key="9">
    <source>
        <dbReference type="ARBA" id="ARBA00026101"/>
    </source>
</evidence>
<dbReference type="InterPro" id="IPR014729">
    <property type="entry name" value="Rossmann-like_a/b/a_fold"/>
</dbReference>
<keyword evidence="11" id="KW-1185">Reference proteome</keyword>
<proteinExistence type="inferred from homology"/>
<evidence type="ECO:0000256" key="7">
    <source>
        <dbReference type="ARBA" id="ARBA00023264"/>
    </source>
</evidence>
<keyword evidence="4" id="KW-0548">Nucleotidyltransferase</keyword>
<organism evidence="11 12">
    <name type="scientific">Plectus sambesii</name>
    <dbReference type="NCBI Taxonomy" id="2011161"/>
    <lineage>
        <taxon>Eukaryota</taxon>
        <taxon>Metazoa</taxon>
        <taxon>Ecdysozoa</taxon>
        <taxon>Nematoda</taxon>
        <taxon>Chromadorea</taxon>
        <taxon>Plectida</taxon>
        <taxon>Plectina</taxon>
        <taxon>Plectoidea</taxon>
        <taxon>Plectidae</taxon>
        <taxon>Plectus</taxon>
    </lineage>
</organism>
<name>A0A914W7E9_9BILA</name>
<dbReference type="SUPFAM" id="SSF52374">
    <property type="entry name" value="Nucleotidylyl transferase"/>
    <property type="match status" value="1"/>
</dbReference>
<dbReference type="InterPro" id="IPR004821">
    <property type="entry name" value="Cyt_trans-like"/>
</dbReference>
<evidence type="ECO:0000256" key="2">
    <source>
        <dbReference type="ARBA" id="ARBA00022516"/>
    </source>
</evidence>
<evidence type="ECO:0000313" key="11">
    <source>
        <dbReference type="Proteomes" id="UP000887566"/>
    </source>
</evidence>
<protein>
    <recommendedName>
        <fullName evidence="9">choline-phosphate cytidylyltransferase</fullName>
        <ecNumber evidence="9">2.7.7.15</ecNumber>
    </recommendedName>
</protein>
<keyword evidence="3" id="KW-0808">Transferase</keyword>
<dbReference type="EC" id="2.7.7.15" evidence="9"/>
<dbReference type="CDD" id="cd02174">
    <property type="entry name" value="CCT"/>
    <property type="match status" value="1"/>
</dbReference>
<dbReference type="NCBIfam" id="TIGR00125">
    <property type="entry name" value="cyt_tran_rel"/>
    <property type="match status" value="1"/>
</dbReference>
<dbReference type="PANTHER" id="PTHR10739">
    <property type="entry name" value="CYTIDYLYLTRANSFERASE"/>
    <property type="match status" value="1"/>
</dbReference>
<evidence type="ECO:0000256" key="6">
    <source>
        <dbReference type="ARBA" id="ARBA00023209"/>
    </source>
</evidence>
<dbReference type="GO" id="GO:0031210">
    <property type="term" value="F:phosphatidylcholine binding"/>
    <property type="evidence" value="ECO:0007669"/>
    <property type="project" value="TreeGrafter"/>
</dbReference>
<sequence>MDANGCASNRSLPTNNRDGLSLLTPAPFSDDPVAVAERDGVDFTHPITYTQACSGKVDRPIRIYADGVYDLFHHGHAEQLRQVKNAFPNVYLIVGVCGDAATLKHKGAMVSNEEERYQAVSHCRYVDEVYRDPPFFCTFEFLEEIKADLVAHDALPYAISGGGDAYQLFRDVDRFVETQRTKGVSTTDVVQRILSNIDSYRMRNLARGYSSEQQ</sequence>
<comment type="pathway">
    <text evidence="8">Phospholipid metabolism; phosphatidylcholine biosynthesis; phosphatidylcholine from phosphocholine: step 1/2.</text>
</comment>
<evidence type="ECO:0000256" key="4">
    <source>
        <dbReference type="ARBA" id="ARBA00022695"/>
    </source>
</evidence>
<accession>A0A914W7E9</accession>
<keyword evidence="6" id="KW-0594">Phospholipid biosynthesis</keyword>
<keyword evidence="2" id="KW-0444">Lipid biosynthesis</keyword>
<evidence type="ECO:0000259" key="10">
    <source>
        <dbReference type="Pfam" id="PF01467"/>
    </source>
</evidence>
<evidence type="ECO:0000256" key="8">
    <source>
        <dbReference type="ARBA" id="ARBA00025706"/>
    </source>
</evidence>
<dbReference type="InterPro" id="IPR041723">
    <property type="entry name" value="CCT"/>
</dbReference>
<keyword evidence="7" id="KW-1208">Phospholipid metabolism</keyword>
<feature type="domain" description="Cytidyltransferase-like" evidence="10">
    <location>
        <begin position="64"/>
        <end position="192"/>
    </location>
</feature>
<dbReference type="Pfam" id="PF01467">
    <property type="entry name" value="CTP_transf_like"/>
    <property type="match status" value="1"/>
</dbReference>
<dbReference type="Gene3D" id="3.40.50.620">
    <property type="entry name" value="HUPs"/>
    <property type="match status" value="1"/>
</dbReference>
<dbReference type="PANTHER" id="PTHR10739:SF13">
    <property type="entry name" value="CHOLINE-PHOSPHATE CYTIDYLYLTRANSFERASE"/>
    <property type="match status" value="1"/>
</dbReference>
<evidence type="ECO:0000256" key="5">
    <source>
        <dbReference type="ARBA" id="ARBA00023098"/>
    </source>
</evidence>
<comment type="similarity">
    <text evidence="1">Belongs to the cytidylyltransferase family.</text>
</comment>
<dbReference type="AlphaFoldDB" id="A0A914W7E9"/>
<dbReference type="GO" id="GO:0004105">
    <property type="term" value="F:choline-phosphate cytidylyltransferase activity"/>
    <property type="evidence" value="ECO:0007669"/>
    <property type="project" value="UniProtKB-EC"/>
</dbReference>
<keyword evidence="5" id="KW-0443">Lipid metabolism</keyword>
<evidence type="ECO:0000256" key="3">
    <source>
        <dbReference type="ARBA" id="ARBA00022679"/>
    </source>
</evidence>
<dbReference type="InterPro" id="IPR045049">
    <property type="entry name" value="Pcy1-like"/>
</dbReference>
<evidence type="ECO:0000313" key="12">
    <source>
        <dbReference type="WBParaSite" id="PSAMB.scaffold3185size19326.g20739.t1"/>
    </source>
</evidence>
<evidence type="ECO:0000256" key="1">
    <source>
        <dbReference type="ARBA" id="ARBA00010101"/>
    </source>
</evidence>